<dbReference type="PANTHER" id="PTHR12411">
    <property type="entry name" value="CYSTEINE PROTEASE FAMILY C1-RELATED"/>
    <property type="match status" value="1"/>
</dbReference>
<sequence length="175" mass="19729">MPQTVEIISTRVLVKHLTLILALLPYSLATRRGSAELGSAFSFSVCSPESIFDAWLKRFPRAYVSERREREHRLRIFSDNLHYVYLHNLRNSSYKLGLNKFADLSNQEFRALYLGETPSFLPLQHGLLQATPISDVKHALGGNTPSSIDWRSAGSVTKVKDQGACGTFWPPKSHL</sequence>
<dbReference type="InterPro" id="IPR000668">
    <property type="entry name" value="Peptidase_C1A_C"/>
</dbReference>
<comment type="caution">
    <text evidence="3">The sequence shown here is derived from an EMBL/GenBank/DDBJ whole genome shotgun (WGS) entry which is preliminary data.</text>
</comment>
<keyword evidence="5" id="KW-1185">Reference proteome</keyword>
<dbReference type="AlphaFoldDB" id="A0A9D4ZB77"/>
<dbReference type="InterPro" id="IPR013128">
    <property type="entry name" value="Peptidase_C1A"/>
</dbReference>
<name>A0A9D4ZB77_ADICA</name>
<organism evidence="3 5">
    <name type="scientific">Adiantum capillus-veneris</name>
    <name type="common">Maidenhair fern</name>
    <dbReference type="NCBI Taxonomy" id="13818"/>
    <lineage>
        <taxon>Eukaryota</taxon>
        <taxon>Viridiplantae</taxon>
        <taxon>Streptophyta</taxon>
        <taxon>Embryophyta</taxon>
        <taxon>Tracheophyta</taxon>
        <taxon>Polypodiopsida</taxon>
        <taxon>Polypodiidae</taxon>
        <taxon>Polypodiales</taxon>
        <taxon>Pteridineae</taxon>
        <taxon>Pteridaceae</taxon>
        <taxon>Vittarioideae</taxon>
        <taxon>Adiantum</taxon>
    </lineage>
</organism>
<gene>
    <name evidence="3" type="ORF">GOP47_0017843</name>
    <name evidence="4" type="ORF">GOP47_0018296</name>
</gene>
<evidence type="ECO:0000256" key="1">
    <source>
        <dbReference type="ARBA" id="ARBA00008455"/>
    </source>
</evidence>
<accession>A0A9D4ZB77</accession>
<dbReference type="Pfam" id="PF00112">
    <property type="entry name" value="Peptidase_C1"/>
    <property type="match status" value="1"/>
</dbReference>
<dbReference type="SUPFAM" id="SSF54001">
    <property type="entry name" value="Cysteine proteinases"/>
    <property type="match status" value="1"/>
</dbReference>
<reference evidence="3" key="1">
    <citation type="submission" date="2021-01" db="EMBL/GenBank/DDBJ databases">
        <title>Adiantum capillus-veneris genome.</title>
        <authorList>
            <person name="Fang Y."/>
            <person name="Liao Q."/>
        </authorList>
    </citation>
    <scope>NUCLEOTIDE SEQUENCE</scope>
    <source>
        <strain evidence="3">H3</strain>
        <tissue evidence="3">Leaf</tissue>
    </source>
</reference>
<dbReference type="Proteomes" id="UP000886520">
    <property type="component" value="Chromosome 17"/>
</dbReference>
<dbReference type="InterPro" id="IPR013201">
    <property type="entry name" value="Prot_inhib_I29"/>
</dbReference>
<dbReference type="SMART" id="SM00848">
    <property type="entry name" value="Inhibitor_I29"/>
    <property type="match status" value="1"/>
</dbReference>
<evidence type="ECO:0000259" key="2">
    <source>
        <dbReference type="SMART" id="SM00848"/>
    </source>
</evidence>
<proteinExistence type="inferred from homology"/>
<comment type="similarity">
    <text evidence="1">Belongs to the peptidase C1 family.</text>
</comment>
<feature type="domain" description="Cathepsin propeptide inhibitor" evidence="2">
    <location>
        <begin position="52"/>
        <end position="109"/>
    </location>
</feature>
<dbReference type="GO" id="GO:0006508">
    <property type="term" value="P:proteolysis"/>
    <property type="evidence" value="ECO:0007669"/>
    <property type="project" value="InterPro"/>
</dbReference>
<dbReference type="EMBL" id="JABFUD020000017">
    <property type="protein sequence ID" value="KAI5067768.1"/>
    <property type="molecule type" value="Genomic_DNA"/>
</dbReference>
<protein>
    <recommendedName>
        <fullName evidence="2">Cathepsin propeptide inhibitor domain-containing protein</fullName>
    </recommendedName>
</protein>
<dbReference type="InterPro" id="IPR038765">
    <property type="entry name" value="Papain-like_cys_pep_sf"/>
</dbReference>
<dbReference type="Gene3D" id="3.90.70.10">
    <property type="entry name" value="Cysteine proteinases"/>
    <property type="match status" value="1"/>
</dbReference>
<dbReference type="OrthoDB" id="10253408at2759"/>
<dbReference type="GO" id="GO:0008234">
    <property type="term" value="F:cysteine-type peptidase activity"/>
    <property type="evidence" value="ECO:0007669"/>
    <property type="project" value="InterPro"/>
</dbReference>
<evidence type="ECO:0000313" key="3">
    <source>
        <dbReference type="EMBL" id="KAI5067315.1"/>
    </source>
</evidence>
<dbReference type="Pfam" id="PF08246">
    <property type="entry name" value="Inhibitor_I29"/>
    <property type="match status" value="1"/>
</dbReference>
<evidence type="ECO:0000313" key="4">
    <source>
        <dbReference type="EMBL" id="KAI5067768.1"/>
    </source>
</evidence>
<dbReference type="EMBL" id="JABFUD020000017">
    <property type="protein sequence ID" value="KAI5067315.1"/>
    <property type="molecule type" value="Genomic_DNA"/>
</dbReference>
<evidence type="ECO:0000313" key="5">
    <source>
        <dbReference type="Proteomes" id="UP000886520"/>
    </source>
</evidence>
<dbReference type="Gene3D" id="1.10.287.2250">
    <property type="match status" value="1"/>
</dbReference>